<sequence length="170" mass="18982">MSKLTKKASAALWDELRDGFLNIEKTIIKIIEAKAWEPLGYATFAEAWADRMDGVRLAGEVRAHVVYAMLAEGEAVEAISARTGIGTGSVKDLRRQRSNGVPPEAATLVRQHTRGHQRPPYRLIVEFSPDEREQFAEACKRFDLDMTTEATEAIRAHFARLAQLTDKKAS</sequence>
<evidence type="ECO:0000313" key="1">
    <source>
        <dbReference type="EMBL" id="SMX97686.1"/>
    </source>
</evidence>
<protein>
    <submittedName>
        <fullName evidence="1">Uncharacterized protein</fullName>
    </submittedName>
</protein>
<proteinExistence type="predicted"/>
<dbReference type="Proteomes" id="UP000234433">
    <property type="component" value="Unassembled WGS sequence"/>
</dbReference>
<dbReference type="EMBL" id="FXZD01000007">
    <property type="protein sequence ID" value="SMX97686.1"/>
    <property type="molecule type" value="Genomic_DNA"/>
</dbReference>
<organism evidence="1 2">
    <name type="scientific">Brevibacterium antiquum CNRZ 918</name>
    <dbReference type="NCBI Taxonomy" id="1255637"/>
    <lineage>
        <taxon>Bacteria</taxon>
        <taxon>Bacillati</taxon>
        <taxon>Actinomycetota</taxon>
        <taxon>Actinomycetes</taxon>
        <taxon>Micrococcales</taxon>
        <taxon>Brevibacteriaceae</taxon>
        <taxon>Brevibacterium</taxon>
    </lineage>
</organism>
<reference evidence="1 2" key="1">
    <citation type="submission" date="2017-03" db="EMBL/GenBank/DDBJ databases">
        <authorList>
            <person name="Afonso C.L."/>
            <person name="Miller P.J."/>
            <person name="Scott M.A."/>
            <person name="Spackman E."/>
            <person name="Goraichik I."/>
            <person name="Dimitrov K.M."/>
            <person name="Suarez D.L."/>
            <person name="Swayne D.E."/>
        </authorList>
    </citation>
    <scope>NUCLEOTIDE SEQUENCE [LARGE SCALE GENOMIC DNA]</scope>
    <source>
        <strain evidence="1 2">CNRZ 918</strain>
    </source>
</reference>
<evidence type="ECO:0000313" key="2">
    <source>
        <dbReference type="Proteomes" id="UP000234433"/>
    </source>
</evidence>
<dbReference type="AlphaFoldDB" id="A0A2H1KDA3"/>
<name>A0A2H1KDA3_9MICO</name>
<dbReference type="RefSeq" id="WP_101620404.1">
    <property type="nucleotide sequence ID" value="NZ_FXZD01000007.1"/>
</dbReference>
<dbReference type="OrthoDB" id="9986889at2"/>
<gene>
    <name evidence="1" type="ORF">BANT918_02349</name>
</gene>
<accession>A0A2H1KDA3</accession>